<evidence type="ECO:0000256" key="1">
    <source>
        <dbReference type="SAM" id="MobiDB-lite"/>
    </source>
</evidence>
<dbReference type="PROSITE" id="PS51257">
    <property type="entry name" value="PROKAR_LIPOPROTEIN"/>
    <property type="match status" value="1"/>
</dbReference>
<name>A0A2S8GP81_9BACT</name>
<organism evidence="3 4">
    <name type="scientific">Blastopirellula marina</name>
    <dbReference type="NCBI Taxonomy" id="124"/>
    <lineage>
        <taxon>Bacteria</taxon>
        <taxon>Pseudomonadati</taxon>
        <taxon>Planctomycetota</taxon>
        <taxon>Planctomycetia</taxon>
        <taxon>Pirellulales</taxon>
        <taxon>Pirellulaceae</taxon>
        <taxon>Blastopirellula</taxon>
    </lineage>
</organism>
<dbReference type="RefSeq" id="WP_105335210.1">
    <property type="nucleotide sequence ID" value="NZ_PUHZ01000010.1"/>
</dbReference>
<feature type="region of interest" description="Disordered" evidence="1">
    <location>
        <begin position="406"/>
        <end position="475"/>
    </location>
</feature>
<dbReference type="Proteomes" id="UP000237819">
    <property type="component" value="Unassembled WGS sequence"/>
</dbReference>
<evidence type="ECO:0000313" key="3">
    <source>
        <dbReference type="EMBL" id="PQO46238.1"/>
    </source>
</evidence>
<protein>
    <recommendedName>
        <fullName evidence="5">Ferredoxin</fullName>
    </recommendedName>
</protein>
<dbReference type="OrthoDB" id="245380at2"/>
<keyword evidence="2" id="KW-0732">Signal</keyword>
<gene>
    <name evidence="3" type="ORF">C5Y93_09640</name>
</gene>
<evidence type="ECO:0008006" key="5">
    <source>
        <dbReference type="Google" id="ProtNLM"/>
    </source>
</evidence>
<proteinExistence type="predicted"/>
<feature type="signal peptide" evidence="2">
    <location>
        <begin position="1"/>
        <end position="30"/>
    </location>
</feature>
<reference evidence="3 4" key="1">
    <citation type="submission" date="2018-02" db="EMBL/GenBank/DDBJ databases">
        <title>Comparative genomes isolates from brazilian mangrove.</title>
        <authorList>
            <person name="Araujo J.E."/>
            <person name="Taketani R.G."/>
            <person name="Silva M.C.P."/>
            <person name="Loureco M.V."/>
            <person name="Andreote F.D."/>
        </authorList>
    </citation>
    <scope>NUCLEOTIDE SEQUENCE [LARGE SCALE GENOMIC DNA]</scope>
    <source>
        <strain evidence="3 4">Nap-Phe MGV</strain>
    </source>
</reference>
<feature type="chain" id="PRO_5015555026" description="Ferredoxin" evidence="2">
    <location>
        <begin position="31"/>
        <end position="475"/>
    </location>
</feature>
<dbReference type="InterPro" id="IPR011521">
    <property type="entry name" value="YTV"/>
</dbReference>
<comment type="caution">
    <text evidence="3">The sequence shown here is derived from an EMBL/GenBank/DDBJ whole genome shotgun (WGS) entry which is preliminary data.</text>
</comment>
<dbReference type="AlphaFoldDB" id="A0A2S8GP81"/>
<sequence>MKLAHLKTVLVGPALFSTLLLGLAPQPALAQSCGGCGTTYRIVTKTVYDEQEVTAWRQVYERKEVPKEVTTYRPVWETQQRERVYTVAKPVTETSEREERYTVMKPVWEERMEDRSYNQVKTVNETTMQEQVRTVYRPVTETQYQEQQRVVRKPVTETVIQNQTVTMYQPQTVCRTQYVDQGGYQTTQVYSPGAVRNRLRWTTGQTYFDPATGQYMYDRGGLHWVPQQQPGTVSNVTQYVPNVVAQQVPTTQYMPTQVTQQVPVQRIRYEEEVQVRRIPYNVTRYEQIQEVNQIPVTVQKQVVERVENIVPVKVCKWVPEEVVRKVPVTTTTMKYERVVEPYEVKVQKWVTETNTVTETKLEPKWVQYTYMKRTPRTVTMRIPLDDYGNPISVAPPTTTRRVIIEPSQPTPANVVGPVIDRKVTPEENVDTSAKKAKTEEPKAEEAKADPMEEVSPKDSDKIAPPSLDLNDADGT</sequence>
<evidence type="ECO:0000256" key="2">
    <source>
        <dbReference type="SAM" id="SignalP"/>
    </source>
</evidence>
<evidence type="ECO:0000313" key="4">
    <source>
        <dbReference type="Proteomes" id="UP000237819"/>
    </source>
</evidence>
<dbReference type="EMBL" id="PUHZ01000010">
    <property type="protein sequence ID" value="PQO46238.1"/>
    <property type="molecule type" value="Genomic_DNA"/>
</dbReference>
<accession>A0A2S8GP81</accession>
<dbReference type="Pfam" id="PF07639">
    <property type="entry name" value="YTV"/>
    <property type="match status" value="1"/>
</dbReference>
<feature type="compositionally biased region" description="Basic and acidic residues" evidence="1">
    <location>
        <begin position="432"/>
        <end position="461"/>
    </location>
</feature>